<feature type="compositionally biased region" description="Low complexity" evidence="1">
    <location>
        <begin position="74"/>
        <end position="86"/>
    </location>
</feature>
<gene>
    <name evidence="2" type="ORF">BAE44_0016773</name>
</gene>
<feature type="region of interest" description="Disordered" evidence="1">
    <location>
        <begin position="1"/>
        <end position="21"/>
    </location>
</feature>
<evidence type="ECO:0000313" key="3">
    <source>
        <dbReference type="Proteomes" id="UP000095767"/>
    </source>
</evidence>
<organism evidence="2 3">
    <name type="scientific">Dichanthelium oligosanthes</name>
    <dbReference type="NCBI Taxonomy" id="888268"/>
    <lineage>
        <taxon>Eukaryota</taxon>
        <taxon>Viridiplantae</taxon>
        <taxon>Streptophyta</taxon>
        <taxon>Embryophyta</taxon>
        <taxon>Tracheophyta</taxon>
        <taxon>Spermatophyta</taxon>
        <taxon>Magnoliopsida</taxon>
        <taxon>Liliopsida</taxon>
        <taxon>Poales</taxon>
        <taxon>Poaceae</taxon>
        <taxon>PACMAD clade</taxon>
        <taxon>Panicoideae</taxon>
        <taxon>Panicodae</taxon>
        <taxon>Paniceae</taxon>
        <taxon>Dichantheliinae</taxon>
        <taxon>Dichanthelium</taxon>
    </lineage>
</organism>
<keyword evidence="3" id="KW-1185">Reference proteome</keyword>
<sequence length="185" mass="20434">LSSWSCTSWPRKRSRDMRRRVPAVPWASRSCIPRPQMMAPALPPATGTNRRPTWLKMARSMAIPASPPRHRPAPRSARAPATATTATHRRRTRASSTPLALARSQASVPETQPLPWVSAGPVVLYCGVPLFCVSLFQILSLIRCNVAVWYLFSIGECIVLWKSLSSNDPNGILMWCVRVPVPAGL</sequence>
<comment type="caution">
    <text evidence="2">The sequence shown here is derived from an EMBL/GenBank/DDBJ whole genome shotgun (WGS) entry which is preliminary data.</text>
</comment>
<feature type="non-terminal residue" evidence="2">
    <location>
        <position position="1"/>
    </location>
</feature>
<feature type="compositionally biased region" description="Basic residues" evidence="1">
    <location>
        <begin position="10"/>
        <end position="21"/>
    </location>
</feature>
<proteinExistence type="predicted"/>
<feature type="region of interest" description="Disordered" evidence="1">
    <location>
        <begin position="64"/>
        <end position="104"/>
    </location>
</feature>
<protein>
    <submittedName>
        <fullName evidence="2">Uncharacterized protein</fullName>
    </submittedName>
</protein>
<name>A0A1E5VAP3_9POAL</name>
<evidence type="ECO:0000313" key="2">
    <source>
        <dbReference type="EMBL" id="OEL22208.1"/>
    </source>
</evidence>
<reference evidence="2 3" key="1">
    <citation type="submission" date="2016-09" db="EMBL/GenBank/DDBJ databases">
        <title>The draft genome of Dichanthelium oligosanthes: A C3 panicoid grass species.</title>
        <authorList>
            <person name="Studer A.J."/>
            <person name="Schnable J.C."/>
            <person name="Brutnell T.P."/>
        </authorList>
    </citation>
    <scope>NUCLEOTIDE SEQUENCE [LARGE SCALE GENOMIC DNA]</scope>
    <source>
        <strain evidence="3">cv. Kellogg 1175</strain>
        <tissue evidence="2">Leaf</tissue>
    </source>
</reference>
<evidence type="ECO:0000256" key="1">
    <source>
        <dbReference type="SAM" id="MobiDB-lite"/>
    </source>
</evidence>
<accession>A0A1E5VAP3</accession>
<dbReference type="EMBL" id="LWDX02046011">
    <property type="protein sequence ID" value="OEL22208.1"/>
    <property type="molecule type" value="Genomic_DNA"/>
</dbReference>
<dbReference type="Proteomes" id="UP000095767">
    <property type="component" value="Unassembled WGS sequence"/>
</dbReference>
<dbReference type="AlphaFoldDB" id="A0A1E5VAP3"/>